<sequence length="182" mass="20739">MSTTNSSPTTTSTQNSDAMVTAYSGQLTLGIIANTIDVIEYFEKIEEREAYKFYKTDTELNSDLVTYDVSKNKFIHKFSLVKIPGEALLQLSKCFQHHDEPVSKLTTRLKILGSEILKEDLQHASDTEKSGLQRKCNDLVTNQFKIGLRKELMRNLGPLLMRTENLTIDQAEEFARQEELTK</sequence>
<comment type="caution">
    <text evidence="1">The sequence shown here is derived from an EMBL/GenBank/DDBJ whole genome shotgun (WGS) entry which is preliminary data.</text>
</comment>
<dbReference type="Proteomes" id="UP000801492">
    <property type="component" value="Unassembled WGS sequence"/>
</dbReference>
<protein>
    <submittedName>
        <fullName evidence="1">Uncharacterized protein</fullName>
    </submittedName>
</protein>
<dbReference type="OrthoDB" id="6780827at2759"/>
<accession>A0A8K0GA69</accession>
<keyword evidence="2" id="KW-1185">Reference proteome</keyword>
<reference evidence="1" key="1">
    <citation type="submission" date="2019-08" db="EMBL/GenBank/DDBJ databases">
        <title>The genome of the North American firefly Photinus pyralis.</title>
        <authorList>
            <consortium name="Photinus pyralis genome working group"/>
            <person name="Fallon T.R."/>
            <person name="Sander Lower S.E."/>
            <person name="Weng J.-K."/>
        </authorList>
    </citation>
    <scope>NUCLEOTIDE SEQUENCE</scope>
    <source>
        <strain evidence="1">TRF0915ILg1</strain>
        <tissue evidence="1">Whole body</tissue>
    </source>
</reference>
<dbReference type="EMBL" id="VTPC01018564">
    <property type="protein sequence ID" value="KAF2891944.1"/>
    <property type="molecule type" value="Genomic_DNA"/>
</dbReference>
<proteinExistence type="predicted"/>
<name>A0A8K0GA69_IGNLU</name>
<gene>
    <name evidence="1" type="ORF">ILUMI_14229</name>
</gene>
<organism evidence="1 2">
    <name type="scientific">Ignelater luminosus</name>
    <name type="common">Cucubano</name>
    <name type="synonym">Pyrophorus luminosus</name>
    <dbReference type="NCBI Taxonomy" id="2038154"/>
    <lineage>
        <taxon>Eukaryota</taxon>
        <taxon>Metazoa</taxon>
        <taxon>Ecdysozoa</taxon>
        <taxon>Arthropoda</taxon>
        <taxon>Hexapoda</taxon>
        <taxon>Insecta</taxon>
        <taxon>Pterygota</taxon>
        <taxon>Neoptera</taxon>
        <taxon>Endopterygota</taxon>
        <taxon>Coleoptera</taxon>
        <taxon>Polyphaga</taxon>
        <taxon>Elateriformia</taxon>
        <taxon>Elateroidea</taxon>
        <taxon>Elateridae</taxon>
        <taxon>Agrypninae</taxon>
        <taxon>Pyrophorini</taxon>
        <taxon>Ignelater</taxon>
    </lineage>
</organism>
<dbReference type="AlphaFoldDB" id="A0A8K0GA69"/>
<evidence type="ECO:0000313" key="1">
    <source>
        <dbReference type="EMBL" id="KAF2891944.1"/>
    </source>
</evidence>
<evidence type="ECO:0000313" key="2">
    <source>
        <dbReference type="Proteomes" id="UP000801492"/>
    </source>
</evidence>